<dbReference type="AlphaFoldDB" id="A0AAD3Y7H0"/>
<name>A0AAD3Y7H0_9TREE</name>
<feature type="compositionally biased region" description="Polar residues" evidence="3">
    <location>
        <begin position="11"/>
        <end position="22"/>
    </location>
</feature>
<reference evidence="4" key="1">
    <citation type="journal article" date="2023" name="BMC Genomics">
        <title>Chromosome-level genome assemblies of Cutaneotrichosporon spp. (Trichosporonales, Basidiomycota) reveal imbalanced evolution between nucleotide sequences and chromosome synteny.</title>
        <authorList>
            <person name="Kobayashi Y."/>
            <person name="Kayamori A."/>
            <person name="Aoki K."/>
            <person name="Shiwa Y."/>
            <person name="Matsutani M."/>
            <person name="Fujita N."/>
            <person name="Sugita T."/>
            <person name="Iwasaki W."/>
            <person name="Tanaka N."/>
            <person name="Takashima M."/>
        </authorList>
    </citation>
    <scope>NUCLEOTIDE SEQUENCE</scope>
    <source>
        <strain evidence="4">HIS016</strain>
    </source>
</reference>
<feature type="compositionally biased region" description="Low complexity" evidence="3">
    <location>
        <begin position="136"/>
        <end position="148"/>
    </location>
</feature>
<dbReference type="HAMAP" id="MF_01384">
    <property type="entry name" value="UreD"/>
    <property type="match status" value="1"/>
</dbReference>
<feature type="region of interest" description="Disordered" evidence="3">
    <location>
        <begin position="1"/>
        <end position="42"/>
    </location>
</feature>
<dbReference type="EMBL" id="BTCM01000001">
    <property type="protein sequence ID" value="GMK53630.1"/>
    <property type="molecule type" value="Genomic_DNA"/>
</dbReference>
<evidence type="ECO:0000313" key="5">
    <source>
        <dbReference type="Proteomes" id="UP001222932"/>
    </source>
</evidence>
<keyword evidence="2" id="KW-0143">Chaperone</keyword>
<accession>A0AAD3Y7H0</accession>
<feature type="compositionally biased region" description="Basic and acidic residues" evidence="3">
    <location>
        <begin position="102"/>
        <end position="116"/>
    </location>
</feature>
<evidence type="ECO:0000256" key="1">
    <source>
        <dbReference type="ARBA" id="ARBA00007177"/>
    </source>
</evidence>
<evidence type="ECO:0008006" key="6">
    <source>
        <dbReference type="Google" id="ProtNLM"/>
    </source>
</evidence>
<evidence type="ECO:0000313" key="4">
    <source>
        <dbReference type="EMBL" id="GMK53630.1"/>
    </source>
</evidence>
<dbReference type="PANTHER" id="PTHR33643">
    <property type="entry name" value="UREASE ACCESSORY PROTEIN D"/>
    <property type="match status" value="1"/>
</dbReference>
<proteinExistence type="inferred from homology"/>
<organism evidence="4 5">
    <name type="scientific">Cutaneotrichosporon spelunceum</name>
    <dbReference type="NCBI Taxonomy" id="1672016"/>
    <lineage>
        <taxon>Eukaryota</taxon>
        <taxon>Fungi</taxon>
        <taxon>Dikarya</taxon>
        <taxon>Basidiomycota</taxon>
        <taxon>Agaricomycotina</taxon>
        <taxon>Tremellomycetes</taxon>
        <taxon>Trichosporonales</taxon>
        <taxon>Trichosporonaceae</taxon>
        <taxon>Cutaneotrichosporon</taxon>
    </lineage>
</organism>
<feature type="compositionally biased region" description="Polar residues" evidence="3">
    <location>
        <begin position="31"/>
        <end position="42"/>
    </location>
</feature>
<reference evidence="4" key="2">
    <citation type="submission" date="2023-06" db="EMBL/GenBank/DDBJ databases">
        <authorList>
            <person name="Kobayashi Y."/>
            <person name="Kayamori A."/>
            <person name="Aoki K."/>
            <person name="Shiwa Y."/>
            <person name="Fujita N."/>
            <person name="Sugita T."/>
            <person name="Iwasaki W."/>
            <person name="Tanaka N."/>
            <person name="Takashima M."/>
        </authorList>
    </citation>
    <scope>NUCLEOTIDE SEQUENCE</scope>
    <source>
        <strain evidence="4">HIS016</strain>
    </source>
</reference>
<dbReference type="GO" id="GO:0016151">
    <property type="term" value="F:nickel cation binding"/>
    <property type="evidence" value="ECO:0007669"/>
    <property type="project" value="InterPro"/>
</dbReference>
<dbReference type="PANTHER" id="PTHR33643:SF1">
    <property type="entry name" value="UREASE ACCESSORY PROTEIN D"/>
    <property type="match status" value="1"/>
</dbReference>
<dbReference type="InterPro" id="IPR002669">
    <property type="entry name" value="UreD"/>
</dbReference>
<sequence length="503" mass="53262">MALEAAAGPSGESTSSKPSNGPSGHMFLGQSRDQSTGPSAIATASVTGDINNALAQAKTSVLSINDLDAQPAVGCSTPRARSHGTRRTPERAPTSIAPSNDNGERTPNKGIPDADKNTTASQGVCTSDWWGAATRPSSGPPSLASKAPSLPPGTGHVHLSGPPRSPCAHFISNHASYPLKLLAPRPLPSQPSNVALLYTLAYGGGLVAGDCVQLSCTVDAGQVLVMRTQGSTKVYKHRPGVRPAAHGISHALAAVVRRGDEAPAVRQRLHVTLGSGATFVLLPDSLSPFRGSRYVQAQRVRLPPDGSGSVLLLDWLNSGRGDRPAGRPQLRPWAERFPNGEKPKSRWTEAAAQDAAQAGSDWGKTEEEYWAMGYYASTNELVVGDHILARERMVLDNAGHTGENLSPTAHRLAPYHVYATMLVYGPQFARVREHLEGLADATSQFQVPRPPGLLWSYSPLTEACGIIRVAGLEVEDVRDWMRGALEEGGVAELVGPGLWPRCI</sequence>
<evidence type="ECO:0000256" key="2">
    <source>
        <dbReference type="ARBA" id="ARBA00023186"/>
    </source>
</evidence>
<dbReference type="Pfam" id="PF01774">
    <property type="entry name" value="UreD"/>
    <property type="match status" value="1"/>
</dbReference>
<evidence type="ECO:0000256" key="3">
    <source>
        <dbReference type="SAM" id="MobiDB-lite"/>
    </source>
</evidence>
<protein>
    <recommendedName>
        <fullName evidence="6">UreD-domain-containing protein</fullName>
    </recommendedName>
</protein>
<comment type="caution">
    <text evidence="4">The sequence shown here is derived from an EMBL/GenBank/DDBJ whole genome shotgun (WGS) entry which is preliminary data.</text>
</comment>
<dbReference type="Proteomes" id="UP001222932">
    <property type="component" value="Unassembled WGS sequence"/>
</dbReference>
<gene>
    <name evidence="4" type="ORF">CspeluHIS016_0102160</name>
</gene>
<comment type="similarity">
    <text evidence="1">Belongs to the UreD family.</text>
</comment>
<feature type="region of interest" description="Disordered" evidence="3">
    <location>
        <begin position="70"/>
        <end position="160"/>
    </location>
</feature>
<keyword evidence="5" id="KW-1185">Reference proteome</keyword>